<feature type="domain" description="Pterin-binding" evidence="14">
    <location>
        <begin position="179"/>
        <end position="438"/>
    </location>
</feature>
<evidence type="ECO:0000256" key="13">
    <source>
        <dbReference type="ARBA" id="ARBA00023268"/>
    </source>
</evidence>
<dbReference type="PANTHER" id="PTHR20941">
    <property type="entry name" value="FOLATE SYNTHESIS PROTEINS"/>
    <property type="match status" value="1"/>
</dbReference>
<comment type="catalytic activity">
    <reaction evidence="1">
        <text>(7,8-dihydropterin-6-yl)methyl diphosphate + 4-aminobenzoate = 7,8-dihydropteroate + diphosphate</text>
        <dbReference type="Rhea" id="RHEA:19949"/>
        <dbReference type="ChEBI" id="CHEBI:17836"/>
        <dbReference type="ChEBI" id="CHEBI:17839"/>
        <dbReference type="ChEBI" id="CHEBI:33019"/>
        <dbReference type="ChEBI" id="CHEBI:72950"/>
        <dbReference type="EC" id="2.5.1.15"/>
    </reaction>
</comment>
<dbReference type="eggNOG" id="COG0294">
    <property type="taxonomic scope" value="Bacteria"/>
</dbReference>
<dbReference type="InterPro" id="IPR006390">
    <property type="entry name" value="DHP_synth_dom"/>
</dbReference>
<name>A0A173DYT5_9CHLA</name>
<dbReference type="eggNOG" id="COG0801">
    <property type="taxonomic scope" value="Bacteria"/>
</dbReference>
<keyword evidence="12" id="KW-0289">Folate biosynthesis</keyword>
<dbReference type="CDD" id="cd00483">
    <property type="entry name" value="HPPK"/>
    <property type="match status" value="1"/>
</dbReference>
<gene>
    <name evidence="15" type="ORF">M787_001840</name>
</gene>
<dbReference type="Gene3D" id="3.30.70.560">
    <property type="entry name" value="7,8-Dihydro-6-hydroxymethylpterin-pyrophosphokinase HPPK"/>
    <property type="match status" value="1"/>
</dbReference>
<evidence type="ECO:0000256" key="8">
    <source>
        <dbReference type="ARBA" id="ARBA00022741"/>
    </source>
</evidence>
<keyword evidence="8" id="KW-0547">Nucleotide-binding</keyword>
<proteinExistence type="inferred from homology"/>
<reference evidence="15 16" key="1">
    <citation type="journal article" date="2014" name="Syst. Appl. Microbiol.">
        <title>Evidence for the existence of two new members of the family Chlamydiaceae and proposal of Chlamydia avium sp. nov. and Chlamydia gallinacea sp. nov.</title>
        <authorList>
            <person name="Sachse K."/>
            <person name="Laroucau K."/>
            <person name="Riege K."/>
            <person name="Wehner S."/>
            <person name="Dilcher M."/>
            <person name="Creasy H.H."/>
            <person name="Weidmann M."/>
            <person name="Myers G."/>
            <person name="Vorimore F."/>
            <person name="Vicari N."/>
            <person name="Magnino S."/>
            <person name="Liebler-Tenorio E."/>
            <person name="Ruettger A."/>
            <person name="Bavoil P.M."/>
            <person name="Hufert F.T."/>
            <person name="Rossello-Mora R."/>
            <person name="Marz M."/>
        </authorList>
    </citation>
    <scope>NUCLEOTIDE SEQUENCE [LARGE SCALE GENOMIC DNA]</scope>
    <source>
        <strain evidence="15 16">08-1274/3</strain>
    </source>
</reference>
<dbReference type="GO" id="GO:0005524">
    <property type="term" value="F:ATP binding"/>
    <property type="evidence" value="ECO:0007669"/>
    <property type="project" value="UniProtKB-KW"/>
</dbReference>
<dbReference type="CDD" id="cd00739">
    <property type="entry name" value="DHPS"/>
    <property type="match status" value="1"/>
</dbReference>
<evidence type="ECO:0000256" key="2">
    <source>
        <dbReference type="ARBA" id="ARBA00001946"/>
    </source>
</evidence>
<evidence type="ECO:0000259" key="14">
    <source>
        <dbReference type="PROSITE" id="PS50972"/>
    </source>
</evidence>
<dbReference type="NCBIfam" id="TIGR01496">
    <property type="entry name" value="DHPS"/>
    <property type="match status" value="1"/>
</dbReference>
<protein>
    <submittedName>
        <fullName evidence="15">Dihydropteroate synthase</fullName>
    </submittedName>
</protein>
<dbReference type="InterPro" id="IPR045031">
    <property type="entry name" value="DHP_synth-like"/>
</dbReference>
<dbReference type="PROSITE" id="PS50972">
    <property type="entry name" value="PTERIN_BINDING"/>
    <property type="match status" value="1"/>
</dbReference>
<dbReference type="SUPFAM" id="SSF55083">
    <property type="entry name" value="6-hydroxymethyl-7,8-dihydropterin pyrophosphokinase, HPPK"/>
    <property type="match status" value="1"/>
</dbReference>
<dbReference type="AlphaFoldDB" id="A0A173DYT5"/>
<keyword evidence="10" id="KW-0067">ATP-binding</keyword>
<dbReference type="EMBL" id="CP015840">
    <property type="protein sequence ID" value="ANG66063.1"/>
    <property type="molecule type" value="Genomic_DNA"/>
</dbReference>
<keyword evidence="9" id="KW-0418">Kinase</keyword>
<keyword evidence="11" id="KW-0460">Magnesium</keyword>
<evidence type="ECO:0000256" key="3">
    <source>
        <dbReference type="ARBA" id="ARBA00004763"/>
    </source>
</evidence>
<evidence type="ECO:0000313" key="16">
    <source>
        <dbReference type="Proteomes" id="UP000019147"/>
    </source>
</evidence>
<dbReference type="GeneID" id="81478044"/>
<dbReference type="InterPro" id="IPR011005">
    <property type="entry name" value="Dihydropteroate_synth-like_sf"/>
</dbReference>
<dbReference type="InterPro" id="IPR035907">
    <property type="entry name" value="Hppk_sf"/>
</dbReference>
<evidence type="ECO:0000256" key="6">
    <source>
        <dbReference type="ARBA" id="ARBA00022679"/>
    </source>
</evidence>
<dbReference type="Pfam" id="PF01288">
    <property type="entry name" value="HPPK"/>
    <property type="match status" value="1"/>
</dbReference>
<accession>A0A173DYT5</accession>
<dbReference type="SUPFAM" id="SSF51717">
    <property type="entry name" value="Dihydropteroate synthetase-like"/>
    <property type="match status" value="1"/>
</dbReference>
<comment type="pathway">
    <text evidence="4">Cofactor biosynthesis; tetrahydrofolate biosynthesis; 2-amino-4-hydroxy-6-hydroxymethyl-7,8-dihydropteridine diphosphate from 7,8-dihydroneopterin triphosphate: step 4/4.</text>
</comment>
<dbReference type="GO" id="GO:0016301">
    <property type="term" value="F:kinase activity"/>
    <property type="evidence" value="ECO:0007669"/>
    <property type="project" value="UniProtKB-KW"/>
</dbReference>
<evidence type="ECO:0000313" key="15">
    <source>
        <dbReference type="EMBL" id="ANG66063.1"/>
    </source>
</evidence>
<evidence type="ECO:0000256" key="10">
    <source>
        <dbReference type="ARBA" id="ARBA00022840"/>
    </source>
</evidence>
<dbReference type="GO" id="GO:0004156">
    <property type="term" value="F:dihydropteroate synthase activity"/>
    <property type="evidence" value="ECO:0007669"/>
    <property type="project" value="UniProtKB-EC"/>
</dbReference>
<dbReference type="GO" id="GO:0046872">
    <property type="term" value="F:metal ion binding"/>
    <property type="evidence" value="ECO:0007669"/>
    <property type="project" value="UniProtKB-KW"/>
</dbReference>
<dbReference type="GO" id="GO:0005829">
    <property type="term" value="C:cytosol"/>
    <property type="evidence" value="ECO:0007669"/>
    <property type="project" value="TreeGrafter"/>
</dbReference>
<evidence type="ECO:0000256" key="12">
    <source>
        <dbReference type="ARBA" id="ARBA00022909"/>
    </source>
</evidence>
<dbReference type="GO" id="GO:0046654">
    <property type="term" value="P:tetrahydrofolate biosynthetic process"/>
    <property type="evidence" value="ECO:0007669"/>
    <property type="project" value="UniProtKB-UniPathway"/>
</dbReference>
<comment type="cofactor">
    <cofactor evidence="2">
        <name>Mg(2+)</name>
        <dbReference type="ChEBI" id="CHEBI:18420"/>
    </cofactor>
</comment>
<dbReference type="STRING" id="1143323.M787_001840"/>
<dbReference type="Gene3D" id="3.20.20.20">
    <property type="entry name" value="Dihydropteroate synthase-like"/>
    <property type="match status" value="1"/>
</dbReference>
<comment type="similarity">
    <text evidence="5">In the C-terminal section; belongs to the DHPS family.</text>
</comment>
<dbReference type="Proteomes" id="UP000019147">
    <property type="component" value="Chromosome"/>
</dbReference>
<keyword evidence="13" id="KW-0511">Multifunctional enzyme</keyword>
<dbReference type="RefSeq" id="WP_021828762.1">
    <property type="nucleotide sequence ID" value="NZ_CP015840.1"/>
</dbReference>
<dbReference type="KEGG" id="cgz:M787_001840"/>
<sequence length="447" mass="50050">MTSLHFVCLSLGSNLGNRFDHFRKAYFHLKELGIKDLKSSVILETQAIMLPGSPKIWDLPFLNSVVIGKTELSPTQLLKKLKSIESLLGRDLCAPSWSPRTLDIDILLYGDRDYQNDNVVIPHSRLLERPFLISLIAALCEDLQFYQPSSPYHLKTFGEIAHLCPCPEEMILNAFSPQTFCMGIVNITDNSLSDGGRYLDPEHAVTHTEKLFAQGASIIDLGAQSTNPKVQRFLSLEEEWARLAPVLQLLSSRWSGYAQYPDISIDTFYPEIAMRASELYPIRWINDVSGGSKEMIQVAKELGTFLVVNHSCSLPPCSEDTLGFTSSPLSQLFDWGKRKIDFCDRLGLDCSQIIFDPGIGFGTTSIQAMRILREMQVFHGLNCPLLVGHSRKSYLSLLGKCDPKDRDWETASLSVLLQQQGVEYLRVHDVAHNQRVLSAAAWGGLSI</sequence>
<dbReference type="PROSITE" id="PS00793">
    <property type="entry name" value="DHPS_2"/>
    <property type="match status" value="1"/>
</dbReference>
<evidence type="ECO:0000256" key="7">
    <source>
        <dbReference type="ARBA" id="ARBA00022723"/>
    </source>
</evidence>
<evidence type="ECO:0000256" key="11">
    <source>
        <dbReference type="ARBA" id="ARBA00022842"/>
    </source>
</evidence>
<evidence type="ECO:0000256" key="1">
    <source>
        <dbReference type="ARBA" id="ARBA00000012"/>
    </source>
</evidence>
<evidence type="ECO:0000256" key="9">
    <source>
        <dbReference type="ARBA" id="ARBA00022777"/>
    </source>
</evidence>
<evidence type="ECO:0000256" key="4">
    <source>
        <dbReference type="ARBA" id="ARBA00005051"/>
    </source>
</evidence>
<dbReference type="UniPathway" id="UPA00077">
    <property type="reaction ID" value="UER00155"/>
</dbReference>
<dbReference type="NCBIfam" id="TIGR01498">
    <property type="entry name" value="folK"/>
    <property type="match status" value="1"/>
</dbReference>
<dbReference type="GO" id="GO:0003848">
    <property type="term" value="F:2-amino-4-hydroxy-6-hydroxymethyldihydropteridine diphosphokinase activity"/>
    <property type="evidence" value="ECO:0007669"/>
    <property type="project" value="InterPro"/>
</dbReference>
<evidence type="ECO:0000256" key="5">
    <source>
        <dbReference type="ARBA" id="ARBA00009951"/>
    </source>
</evidence>
<keyword evidence="7" id="KW-0479">Metal-binding</keyword>
<comment type="pathway">
    <text evidence="3">Cofactor biosynthesis; tetrahydrofolate biosynthesis; 7,8-dihydrofolate from 2-amino-4-hydroxy-6-hydroxymethyl-7,8-dihydropteridine diphosphate and 4-aminobenzoate: step 1/2.</text>
</comment>
<dbReference type="InterPro" id="IPR000550">
    <property type="entry name" value="Hppk"/>
</dbReference>
<dbReference type="Pfam" id="PF00809">
    <property type="entry name" value="Pterin_bind"/>
    <property type="match status" value="1"/>
</dbReference>
<organism evidence="15 16">
    <name type="scientific">Chlamydia gallinacea 08-1274/3</name>
    <dbReference type="NCBI Taxonomy" id="1143323"/>
    <lineage>
        <taxon>Bacteria</taxon>
        <taxon>Pseudomonadati</taxon>
        <taxon>Chlamydiota</taxon>
        <taxon>Chlamydiia</taxon>
        <taxon>Chlamydiales</taxon>
        <taxon>Chlamydiaceae</taxon>
        <taxon>Chlamydia/Chlamydophila group</taxon>
        <taxon>Chlamydia</taxon>
    </lineage>
</organism>
<dbReference type="GO" id="GO:0046656">
    <property type="term" value="P:folic acid biosynthetic process"/>
    <property type="evidence" value="ECO:0007669"/>
    <property type="project" value="UniProtKB-KW"/>
</dbReference>
<keyword evidence="6" id="KW-0808">Transferase</keyword>
<dbReference type="OrthoDB" id="9811744at2"/>
<dbReference type="PANTHER" id="PTHR20941:SF1">
    <property type="entry name" value="FOLIC ACID SYNTHESIS PROTEIN FOL1"/>
    <property type="match status" value="1"/>
</dbReference>
<dbReference type="InterPro" id="IPR000489">
    <property type="entry name" value="Pterin-binding_dom"/>
</dbReference>